<protein>
    <submittedName>
        <fullName evidence="1">Uncharacterized protein</fullName>
    </submittedName>
</protein>
<keyword evidence="2" id="KW-1185">Reference proteome</keyword>
<geneLocation type="plasmid" evidence="1 2">
    <name>pPP2</name>
</geneLocation>
<proteinExistence type="predicted"/>
<organism evidence="1 2">
    <name type="scientific">Persicobacter psychrovividus</name>
    <dbReference type="NCBI Taxonomy" id="387638"/>
    <lineage>
        <taxon>Bacteria</taxon>
        <taxon>Pseudomonadati</taxon>
        <taxon>Bacteroidota</taxon>
        <taxon>Cytophagia</taxon>
        <taxon>Cytophagales</taxon>
        <taxon>Persicobacteraceae</taxon>
        <taxon>Persicobacter</taxon>
    </lineage>
</organism>
<evidence type="ECO:0000313" key="1">
    <source>
        <dbReference type="EMBL" id="BDD01290.1"/>
    </source>
</evidence>
<name>A0ABM7VJY0_9BACT</name>
<keyword evidence="1" id="KW-0614">Plasmid</keyword>
<evidence type="ECO:0000313" key="2">
    <source>
        <dbReference type="Proteomes" id="UP001354989"/>
    </source>
</evidence>
<dbReference type="Proteomes" id="UP001354989">
    <property type="component" value="Plasmid pPP2"/>
</dbReference>
<gene>
    <name evidence="1" type="ORF">PEPS_35700</name>
</gene>
<reference evidence="1 2" key="1">
    <citation type="submission" date="2021-12" db="EMBL/GenBank/DDBJ databases">
        <title>Genome sequencing of bacteria with rrn-lacking chromosome and rrn-plasmid.</title>
        <authorList>
            <person name="Anda M."/>
            <person name="Iwasaki W."/>
        </authorList>
    </citation>
    <scope>NUCLEOTIDE SEQUENCE [LARGE SCALE GENOMIC DNA]</scope>
    <source>
        <strain evidence="1 2">NBRC 101262</strain>
        <plasmid evidence="1 2">pPP2</plasmid>
    </source>
</reference>
<dbReference type="EMBL" id="AP025294">
    <property type="protein sequence ID" value="BDD01290.1"/>
    <property type="molecule type" value="Genomic_DNA"/>
</dbReference>
<sequence>MNKLTKRKGLTRCHWLEVFWVDRILAVEYFCTFRYGRCMQRPTALQITYLINIIINFQQDSLKAKLFGDVHGGLVYHIDIREVFLSKVSHILNIILTHKFPKSDIPKFMHQIFEEELFK</sequence>
<accession>A0ABM7VJY0</accession>